<evidence type="ECO:0000313" key="2">
    <source>
        <dbReference type="EMBL" id="GME74924.1"/>
    </source>
</evidence>
<dbReference type="AlphaFoldDB" id="A0A9W6T6V2"/>
<feature type="compositionally biased region" description="Low complexity" evidence="1">
    <location>
        <begin position="24"/>
        <end position="39"/>
    </location>
</feature>
<feature type="compositionally biased region" description="Low complexity" evidence="1">
    <location>
        <begin position="108"/>
        <end position="119"/>
    </location>
</feature>
<gene>
    <name evidence="2" type="ORF">Cboi02_000458000</name>
</gene>
<feature type="region of interest" description="Disordered" evidence="1">
    <location>
        <begin position="103"/>
        <end position="143"/>
    </location>
</feature>
<feature type="compositionally biased region" description="Basic and acidic residues" evidence="1">
    <location>
        <begin position="120"/>
        <end position="143"/>
    </location>
</feature>
<feature type="region of interest" description="Disordered" evidence="1">
    <location>
        <begin position="24"/>
        <end position="48"/>
    </location>
</feature>
<sequence length="143" mass="15220">MSSDNLSKFPELPNELATYEYTNITTGGTTGDMDTTNGEPQTQIHNDIDDSTTDLDVLVKVEAPVPSKPLIRLKANGITTTIDGSGAGVPSLPISEIPSRADTPLSILNDGDLAGSLGDDSSKSEKHKEEEKEFVIPVDKDGY</sequence>
<keyword evidence="3" id="KW-1185">Reference proteome</keyword>
<organism evidence="2 3">
    <name type="scientific">Candida boidinii</name>
    <name type="common">Yeast</name>
    <dbReference type="NCBI Taxonomy" id="5477"/>
    <lineage>
        <taxon>Eukaryota</taxon>
        <taxon>Fungi</taxon>
        <taxon>Dikarya</taxon>
        <taxon>Ascomycota</taxon>
        <taxon>Saccharomycotina</taxon>
        <taxon>Pichiomycetes</taxon>
        <taxon>Pichiales</taxon>
        <taxon>Pichiaceae</taxon>
        <taxon>Ogataea</taxon>
        <taxon>Ogataea/Candida clade</taxon>
    </lineage>
</organism>
<accession>A0A9W6T6V2</accession>
<comment type="caution">
    <text evidence="2">The sequence shown here is derived from an EMBL/GenBank/DDBJ whole genome shotgun (WGS) entry which is preliminary data.</text>
</comment>
<proteinExistence type="predicted"/>
<name>A0A9W6T6V2_CANBO</name>
<protein>
    <submittedName>
        <fullName evidence="2">Unnamed protein product</fullName>
    </submittedName>
</protein>
<dbReference type="EMBL" id="BSXN01001899">
    <property type="protein sequence ID" value="GME74924.1"/>
    <property type="molecule type" value="Genomic_DNA"/>
</dbReference>
<dbReference type="Proteomes" id="UP001165120">
    <property type="component" value="Unassembled WGS sequence"/>
</dbReference>
<evidence type="ECO:0000313" key="3">
    <source>
        <dbReference type="Proteomes" id="UP001165120"/>
    </source>
</evidence>
<evidence type="ECO:0000256" key="1">
    <source>
        <dbReference type="SAM" id="MobiDB-lite"/>
    </source>
</evidence>
<reference evidence="2" key="1">
    <citation type="submission" date="2023-04" db="EMBL/GenBank/DDBJ databases">
        <title>Candida boidinii NBRC 10035.</title>
        <authorList>
            <person name="Ichikawa N."/>
            <person name="Sato H."/>
            <person name="Tonouchi N."/>
        </authorList>
    </citation>
    <scope>NUCLEOTIDE SEQUENCE</scope>
    <source>
        <strain evidence="2">NBRC 10035</strain>
    </source>
</reference>